<dbReference type="GO" id="GO:0016747">
    <property type="term" value="F:acyltransferase activity, transferring groups other than amino-acyl groups"/>
    <property type="evidence" value="ECO:0007669"/>
    <property type="project" value="TreeGrafter"/>
</dbReference>
<dbReference type="Gene3D" id="3.30.559.10">
    <property type="entry name" value="Chloramphenicol acetyltransferase-like domain"/>
    <property type="match status" value="2"/>
</dbReference>
<organism evidence="2 3">
    <name type="scientific">Stephania cephalantha</name>
    <dbReference type="NCBI Taxonomy" id="152367"/>
    <lineage>
        <taxon>Eukaryota</taxon>
        <taxon>Viridiplantae</taxon>
        <taxon>Streptophyta</taxon>
        <taxon>Embryophyta</taxon>
        <taxon>Tracheophyta</taxon>
        <taxon>Spermatophyta</taxon>
        <taxon>Magnoliopsida</taxon>
        <taxon>Ranunculales</taxon>
        <taxon>Menispermaceae</taxon>
        <taxon>Menispermoideae</taxon>
        <taxon>Cissampelideae</taxon>
        <taxon>Stephania</taxon>
    </lineage>
</organism>
<protein>
    <submittedName>
        <fullName evidence="2">Uncharacterized protein</fullName>
    </submittedName>
</protein>
<dbReference type="InterPro" id="IPR023213">
    <property type="entry name" value="CAT-like_dom_sf"/>
</dbReference>
<dbReference type="Proteomes" id="UP001419268">
    <property type="component" value="Unassembled WGS sequence"/>
</dbReference>
<accession>A0AAP0KX00</accession>
<name>A0AAP0KX00_9MAGN</name>
<dbReference type="AlphaFoldDB" id="A0AAP0KX00"/>
<gene>
    <name evidence="2" type="ORF">Scep_005318</name>
</gene>
<comment type="similarity">
    <text evidence="1">Belongs to the plant acyltransferase family.</text>
</comment>
<comment type="caution">
    <text evidence="2">The sequence shown here is derived from an EMBL/GenBank/DDBJ whole genome shotgun (WGS) entry which is preliminary data.</text>
</comment>
<evidence type="ECO:0000313" key="3">
    <source>
        <dbReference type="Proteomes" id="UP001419268"/>
    </source>
</evidence>
<dbReference type="EMBL" id="JBBNAG010000002">
    <property type="protein sequence ID" value="KAK9158744.1"/>
    <property type="molecule type" value="Genomic_DNA"/>
</dbReference>
<dbReference type="InterPro" id="IPR050317">
    <property type="entry name" value="Plant_Fungal_Acyltransferase"/>
</dbReference>
<dbReference type="PANTHER" id="PTHR31642">
    <property type="entry name" value="TRICHOTHECENE 3-O-ACETYLTRANSFERASE"/>
    <property type="match status" value="1"/>
</dbReference>
<sequence length="441" mass="49629">MRVHEESSRLVKPILKPGLPKTTMPTQMTLNVFDLITDDAHIPIIYVYRPPTPSNAAIELGLGQALTDYRELAGRFGTDEKGQRVILLNDKGLKFVEASADCTLDEAELLNPSKTLLSLHPCLDSPKELVQVQFTRFTCGSLAVAISCNHMVADGFSMSRFLIAWSQACVGNFDGNPGRTFLDRAIFKPRDPPRFQFEHKGVEFKDKNEDCTSDETLEEGLGMYKSHFSLEMLSQIKTNASLELAHNVKPYSMFVCLVAHVWRTVVKACVAAGDGDRYKATCLKISVDGRRRMSPPVPDDFVGNVVLWAYPRAGMNEILSEPVSYAAKIIQEAIAKLKDDYFKSYIDFASYKFDENELVPVVDFSDSDVCLNLYIDSWLGFPYRDMDFGGGMPCMFMPSYRIWPGQVFLLPSQTVDKSIDVMVTLSENQLSSYKERWFSLD</sequence>
<dbReference type="PANTHER" id="PTHR31642:SF13">
    <property type="entry name" value="AGMATINE HYDROXYCINNAMOYLTRANSFERASE 1"/>
    <property type="match status" value="1"/>
</dbReference>
<proteinExistence type="inferred from homology"/>
<evidence type="ECO:0000313" key="2">
    <source>
        <dbReference type="EMBL" id="KAK9158744.1"/>
    </source>
</evidence>
<reference evidence="2 3" key="1">
    <citation type="submission" date="2024-01" db="EMBL/GenBank/DDBJ databases">
        <title>Genome assemblies of Stephania.</title>
        <authorList>
            <person name="Yang L."/>
        </authorList>
    </citation>
    <scope>NUCLEOTIDE SEQUENCE [LARGE SCALE GENOMIC DNA]</scope>
    <source>
        <strain evidence="2">JXDWG</strain>
        <tissue evidence="2">Leaf</tissue>
    </source>
</reference>
<dbReference type="Pfam" id="PF02458">
    <property type="entry name" value="Transferase"/>
    <property type="match status" value="1"/>
</dbReference>
<evidence type="ECO:0000256" key="1">
    <source>
        <dbReference type="ARBA" id="ARBA00009861"/>
    </source>
</evidence>
<keyword evidence="3" id="KW-1185">Reference proteome</keyword>